<gene>
    <name evidence="1" type="ORF">CHARACLAT_020171</name>
</gene>
<evidence type="ECO:0000313" key="1">
    <source>
        <dbReference type="EMBL" id="MED6271435.1"/>
    </source>
</evidence>
<organism evidence="1 2">
    <name type="scientific">Characodon lateralis</name>
    <dbReference type="NCBI Taxonomy" id="208331"/>
    <lineage>
        <taxon>Eukaryota</taxon>
        <taxon>Metazoa</taxon>
        <taxon>Chordata</taxon>
        <taxon>Craniata</taxon>
        <taxon>Vertebrata</taxon>
        <taxon>Euteleostomi</taxon>
        <taxon>Actinopterygii</taxon>
        <taxon>Neopterygii</taxon>
        <taxon>Teleostei</taxon>
        <taxon>Neoteleostei</taxon>
        <taxon>Acanthomorphata</taxon>
        <taxon>Ovalentaria</taxon>
        <taxon>Atherinomorphae</taxon>
        <taxon>Cyprinodontiformes</taxon>
        <taxon>Goodeidae</taxon>
        <taxon>Characodon</taxon>
    </lineage>
</organism>
<accession>A0ABU7DBB2</accession>
<sequence length="105" mass="11847">MTVGKPFSPHIYSAGDLSCAHIVSPFKRRVKAFAACLSHFLKKVLLDDTWWQCPVSEEMVKELVVRGADELRLTPLKKKPTAAGSSHYWTIYRLGIEGVTRKCIE</sequence>
<dbReference type="EMBL" id="JAHUTJ010018276">
    <property type="protein sequence ID" value="MED6271435.1"/>
    <property type="molecule type" value="Genomic_DNA"/>
</dbReference>
<protein>
    <submittedName>
        <fullName evidence="1">Uncharacterized protein</fullName>
    </submittedName>
</protein>
<reference evidence="1 2" key="1">
    <citation type="submission" date="2021-06" db="EMBL/GenBank/DDBJ databases">
        <authorList>
            <person name="Palmer J.M."/>
        </authorList>
    </citation>
    <scope>NUCLEOTIDE SEQUENCE [LARGE SCALE GENOMIC DNA]</scope>
    <source>
        <strain evidence="1 2">CL_MEX2019</strain>
        <tissue evidence="1">Muscle</tissue>
    </source>
</reference>
<evidence type="ECO:0000313" key="2">
    <source>
        <dbReference type="Proteomes" id="UP001352852"/>
    </source>
</evidence>
<name>A0ABU7DBB2_9TELE</name>
<comment type="caution">
    <text evidence="1">The sequence shown here is derived from an EMBL/GenBank/DDBJ whole genome shotgun (WGS) entry which is preliminary data.</text>
</comment>
<dbReference type="Proteomes" id="UP001352852">
    <property type="component" value="Unassembled WGS sequence"/>
</dbReference>
<proteinExistence type="predicted"/>
<keyword evidence="2" id="KW-1185">Reference proteome</keyword>